<dbReference type="PROSITE" id="PS50191">
    <property type="entry name" value="CRAL_TRIO"/>
    <property type="match status" value="1"/>
</dbReference>
<dbReference type="Pfam" id="PF00650">
    <property type="entry name" value="CRAL_TRIO"/>
    <property type="match status" value="1"/>
</dbReference>
<protein>
    <recommendedName>
        <fullName evidence="1">CRAL-TRIO domain-containing protein</fullName>
    </recommendedName>
</protein>
<accession>A0A226DI74</accession>
<comment type="caution">
    <text evidence="2">The sequence shown here is derived from an EMBL/GenBank/DDBJ whole genome shotgun (WGS) entry which is preliminary data.</text>
</comment>
<keyword evidence="3" id="KW-1185">Reference proteome</keyword>
<dbReference type="GO" id="GO:0005737">
    <property type="term" value="C:cytoplasm"/>
    <property type="evidence" value="ECO:0007669"/>
    <property type="project" value="TreeGrafter"/>
</dbReference>
<name>A0A226DI74_FOLCA</name>
<dbReference type="AlphaFoldDB" id="A0A226DI74"/>
<dbReference type="InterPro" id="IPR001251">
    <property type="entry name" value="CRAL-TRIO_dom"/>
</dbReference>
<evidence type="ECO:0000313" key="3">
    <source>
        <dbReference type="Proteomes" id="UP000198287"/>
    </source>
</evidence>
<dbReference type="SUPFAM" id="SSF52087">
    <property type="entry name" value="CRAL/TRIO domain"/>
    <property type="match status" value="1"/>
</dbReference>
<dbReference type="OrthoDB" id="75724at2759"/>
<sequence>MLRHNNSYDGYVVNNYLHIHQYTGVVCTLHKFAFCVLRSLVFGKFDKMWKNLCYKFSLISLLLCVPSSMQISLDEFLTLTRSQKVALDEFRSAVSSKLPHQYMREDVYLIRWLREQNFNVSGATNRILKDIQWREDNDIDNILKEDWADFDREFRVHIEGCDKSGRPILSIPVGDWDLRRAVVAGQSNRLMRYFSKLFEEGFTMARKFQENGQNATQGTIIFDMGNFNLIQQGCLRCIPIFFHILSVYEQHYPYFAHWVVSVNTPEFALPIYDIFKGILSKHVNEVLHIFGRNKRKWQNFLLEEIDESQLTKNLGGTNFEALDYADFRGMDVSSYTCADMELLRHH</sequence>
<dbReference type="InterPro" id="IPR036273">
    <property type="entry name" value="CRAL/TRIO_N_dom_sf"/>
</dbReference>
<dbReference type="CDD" id="cd00170">
    <property type="entry name" value="SEC14"/>
    <property type="match status" value="1"/>
</dbReference>
<dbReference type="InterPro" id="IPR051064">
    <property type="entry name" value="SEC14/CRAL-TRIO_domain"/>
</dbReference>
<proteinExistence type="predicted"/>
<reference evidence="2 3" key="1">
    <citation type="submission" date="2015-12" db="EMBL/GenBank/DDBJ databases">
        <title>The genome of Folsomia candida.</title>
        <authorList>
            <person name="Faddeeva A."/>
            <person name="Derks M.F."/>
            <person name="Anvar Y."/>
            <person name="Smit S."/>
            <person name="Van Straalen N."/>
            <person name="Roelofs D."/>
        </authorList>
    </citation>
    <scope>NUCLEOTIDE SEQUENCE [LARGE SCALE GENOMIC DNA]</scope>
    <source>
        <strain evidence="2 3">VU population</strain>
        <tissue evidence="2">Whole body</tissue>
    </source>
</reference>
<dbReference type="PANTHER" id="PTHR23324">
    <property type="entry name" value="SEC14 RELATED PROTEIN"/>
    <property type="match status" value="1"/>
</dbReference>
<dbReference type="Proteomes" id="UP000198287">
    <property type="component" value="Unassembled WGS sequence"/>
</dbReference>
<dbReference type="SUPFAM" id="SSF46938">
    <property type="entry name" value="CRAL/TRIO N-terminal domain"/>
    <property type="match status" value="1"/>
</dbReference>
<evidence type="ECO:0000259" key="1">
    <source>
        <dbReference type="PROSITE" id="PS50191"/>
    </source>
</evidence>
<dbReference type="EMBL" id="LNIX01000019">
    <property type="protein sequence ID" value="OXA44668.1"/>
    <property type="molecule type" value="Genomic_DNA"/>
</dbReference>
<feature type="domain" description="CRAL-TRIO" evidence="1">
    <location>
        <begin position="135"/>
        <end position="322"/>
    </location>
</feature>
<evidence type="ECO:0000313" key="2">
    <source>
        <dbReference type="EMBL" id="OXA44668.1"/>
    </source>
</evidence>
<dbReference type="Gene3D" id="3.40.525.10">
    <property type="entry name" value="CRAL-TRIO lipid binding domain"/>
    <property type="match status" value="1"/>
</dbReference>
<dbReference type="OMA" id="SCYANEN"/>
<gene>
    <name evidence="2" type="ORF">Fcan01_20929</name>
</gene>
<organism evidence="2 3">
    <name type="scientific">Folsomia candida</name>
    <name type="common">Springtail</name>
    <dbReference type="NCBI Taxonomy" id="158441"/>
    <lineage>
        <taxon>Eukaryota</taxon>
        <taxon>Metazoa</taxon>
        <taxon>Ecdysozoa</taxon>
        <taxon>Arthropoda</taxon>
        <taxon>Hexapoda</taxon>
        <taxon>Collembola</taxon>
        <taxon>Entomobryomorpha</taxon>
        <taxon>Isotomoidea</taxon>
        <taxon>Isotomidae</taxon>
        <taxon>Proisotominae</taxon>
        <taxon>Folsomia</taxon>
    </lineage>
</organism>
<dbReference type="SMART" id="SM00516">
    <property type="entry name" value="SEC14"/>
    <property type="match status" value="1"/>
</dbReference>
<dbReference type="PANTHER" id="PTHR23324:SF83">
    <property type="entry name" value="SEC14-LIKE PROTEIN 2"/>
    <property type="match status" value="1"/>
</dbReference>
<dbReference type="InterPro" id="IPR036865">
    <property type="entry name" value="CRAL-TRIO_dom_sf"/>
</dbReference>